<comment type="caution">
    <text evidence="1">The sequence shown here is derived from an EMBL/GenBank/DDBJ whole genome shotgun (WGS) entry which is preliminary data.</text>
</comment>
<evidence type="ECO:0000313" key="1">
    <source>
        <dbReference type="EMBL" id="KAI9430950.1"/>
    </source>
</evidence>
<proteinExistence type="predicted"/>
<protein>
    <submittedName>
        <fullName evidence="1">Glycosyl hydrolase</fullName>
    </submittedName>
</protein>
<dbReference type="EMBL" id="JAGFNK010001504">
    <property type="protein sequence ID" value="KAI9430950.1"/>
    <property type="molecule type" value="Genomic_DNA"/>
</dbReference>
<dbReference type="Proteomes" id="UP001207468">
    <property type="component" value="Unassembled WGS sequence"/>
</dbReference>
<keyword evidence="2" id="KW-1185">Reference proteome</keyword>
<sequence>MIVLHTYLKQLCSGYVLLSFPLLISATAISQPPFSATTQLQYCQQQARKTLASLPADTPNIPRSIPANARQWKLVDYKDWTSGFWPGILWYLFEASHTDTFNVAAAKYASQLEPLSRQPAYDHDLGFQVYCSYGNGYRLTNNPAYKKILLATADTLATLYNPKVGTILSWPREVKHFGAHNTIMDNMMNLELLFWAAKHGGSKHLYDIARQHAITTMHNHFRKDYSSYHVVLYDTLTGKKIKGITHQGYADESMWARGQSWAIYGFTMCYRETKDTAFLNFAQKVADVYLQRLPADLIPYWDFDAQGIPNIPKDASAACVTASALLELSGFVTNKTKAAMYRAKAVQMLQNLSTDHYLAKETNTAFLLHSTGHKPNNSEVDASIIYADYYYVEALLRLQKL</sequence>
<accession>A0ACC0TQB5</accession>
<evidence type="ECO:0000313" key="2">
    <source>
        <dbReference type="Proteomes" id="UP001207468"/>
    </source>
</evidence>
<keyword evidence="1" id="KW-0378">Hydrolase</keyword>
<name>A0ACC0TQB5_9AGAM</name>
<gene>
    <name evidence="1" type="ORF">F5148DRAFT_1296165</name>
</gene>
<organism evidence="1 2">
    <name type="scientific">Russula earlei</name>
    <dbReference type="NCBI Taxonomy" id="71964"/>
    <lineage>
        <taxon>Eukaryota</taxon>
        <taxon>Fungi</taxon>
        <taxon>Dikarya</taxon>
        <taxon>Basidiomycota</taxon>
        <taxon>Agaricomycotina</taxon>
        <taxon>Agaricomycetes</taxon>
        <taxon>Russulales</taxon>
        <taxon>Russulaceae</taxon>
        <taxon>Russula</taxon>
    </lineage>
</organism>
<reference evidence="1" key="1">
    <citation type="submission" date="2021-03" db="EMBL/GenBank/DDBJ databases">
        <title>Evolutionary priming and transition to the ectomycorrhizal habit in an iconic lineage of mushroom-forming fungi: is preadaptation a requirement?</title>
        <authorList>
            <consortium name="DOE Joint Genome Institute"/>
            <person name="Looney B.P."/>
            <person name="Miyauchi S."/>
            <person name="Morin E."/>
            <person name="Drula E."/>
            <person name="Courty P.E."/>
            <person name="Chicoki N."/>
            <person name="Fauchery L."/>
            <person name="Kohler A."/>
            <person name="Kuo A."/>
            <person name="LaButti K."/>
            <person name="Pangilinan J."/>
            <person name="Lipzen A."/>
            <person name="Riley R."/>
            <person name="Andreopoulos W."/>
            <person name="He G."/>
            <person name="Johnson J."/>
            <person name="Barry K.W."/>
            <person name="Grigoriev I.V."/>
            <person name="Nagy L."/>
            <person name="Hibbett D."/>
            <person name="Henrissat B."/>
            <person name="Matheny P.B."/>
            <person name="Labbe J."/>
            <person name="Martin A.F."/>
        </authorList>
    </citation>
    <scope>NUCLEOTIDE SEQUENCE</scope>
    <source>
        <strain evidence="1">BPL698</strain>
    </source>
</reference>